<keyword evidence="3" id="KW-1185">Reference proteome</keyword>
<proteinExistence type="predicted"/>
<evidence type="ECO:0000313" key="3">
    <source>
        <dbReference type="Proteomes" id="UP001162480"/>
    </source>
</evidence>
<evidence type="ECO:0000256" key="1">
    <source>
        <dbReference type="SAM" id="MobiDB-lite"/>
    </source>
</evidence>
<feature type="compositionally biased region" description="Basic and acidic residues" evidence="1">
    <location>
        <begin position="12"/>
        <end position="25"/>
    </location>
</feature>
<protein>
    <submittedName>
        <fullName evidence="2">Uncharacterized protein</fullName>
    </submittedName>
</protein>
<feature type="region of interest" description="Disordered" evidence="1">
    <location>
        <begin position="1"/>
        <end position="25"/>
    </location>
</feature>
<evidence type="ECO:0000313" key="2">
    <source>
        <dbReference type="EMBL" id="CAI9721660.1"/>
    </source>
</evidence>
<dbReference type="AlphaFoldDB" id="A0AA36AST4"/>
<dbReference type="EMBL" id="OX597817">
    <property type="protein sequence ID" value="CAI9721660.1"/>
    <property type="molecule type" value="Genomic_DNA"/>
</dbReference>
<accession>A0AA36AST4</accession>
<gene>
    <name evidence="2" type="ORF">OCTVUL_1B018039</name>
</gene>
<sequence length="78" mass="8933">MGPTDAQLSHSENQDHGANHTEMRRKQAQLMLKKKLINIVDIENGEHCNLRCLLSPNMVVLTLYGYRLFNFIEVAHVS</sequence>
<dbReference type="Proteomes" id="UP001162480">
    <property type="component" value="Chromosome 4"/>
</dbReference>
<reference evidence="2" key="1">
    <citation type="submission" date="2023-08" db="EMBL/GenBank/DDBJ databases">
        <authorList>
            <person name="Alioto T."/>
            <person name="Alioto T."/>
            <person name="Gomez Garrido J."/>
        </authorList>
    </citation>
    <scope>NUCLEOTIDE SEQUENCE</scope>
</reference>
<feature type="compositionally biased region" description="Polar residues" evidence="1">
    <location>
        <begin position="1"/>
        <end position="11"/>
    </location>
</feature>
<name>A0AA36AST4_OCTVU</name>
<organism evidence="2 3">
    <name type="scientific">Octopus vulgaris</name>
    <name type="common">Common octopus</name>
    <dbReference type="NCBI Taxonomy" id="6645"/>
    <lineage>
        <taxon>Eukaryota</taxon>
        <taxon>Metazoa</taxon>
        <taxon>Spiralia</taxon>
        <taxon>Lophotrochozoa</taxon>
        <taxon>Mollusca</taxon>
        <taxon>Cephalopoda</taxon>
        <taxon>Coleoidea</taxon>
        <taxon>Octopodiformes</taxon>
        <taxon>Octopoda</taxon>
        <taxon>Incirrata</taxon>
        <taxon>Octopodidae</taxon>
        <taxon>Octopus</taxon>
    </lineage>
</organism>